<dbReference type="EMBL" id="CM017326">
    <property type="protein sequence ID" value="KAE8076509.1"/>
    <property type="molecule type" value="Genomic_DNA"/>
</dbReference>
<dbReference type="AlphaFoldDB" id="A0A5N6RCH1"/>
<proteinExistence type="predicted"/>
<evidence type="ECO:0000313" key="1">
    <source>
        <dbReference type="EMBL" id="KAE8076509.1"/>
    </source>
</evidence>
<sequence>MAALCLQAAGISFEGNTMKFLNLMAQVEKGKHHEVPDPTPKLKGTPKFKGRRELKNLECFINFDVRSRASS</sequence>
<protein>
    <submittedName>
        <fullName evidence="1">Uncharacterized protein</fullName>
    </submittedName>
</protein>
<reference evidence="1 2" key="1">
    <citation type="submission" date="2019-06" db="EMBL/GenBank/DDBJ databases">
        <title>A chromosomal-level reference genome of Carpinus fangiana (Coryloideae, Betulaceae).</title>
        <authorList>
            <person name="Yang X."/>
            <person name="Wang Z."/>
            <person name="Zhang L."/>
            <person name="Hao G."/>
            <person name="Liu J."/>
            <person name="Yang Y."/>
        </authorList>
    </citation>
    <scope>NUCLEOTIDE SEQUENCE [LARGE SCALE GENOMIC DNA]</scope>
    <source>
        <strain evidence="1">Cfa_2016G</strain>
        <tissue evidence="1">Leaf</tissue>
    </source>
</reference>
<evidence type="ECO:0000313" key="2">
    <source>
        <dbReference type="Proteomes" id="UP000327013"/>
    </source>
</evidence>
<gene>
    <name evidence="1" type="ORF">FH972_015155</name>
</gene>
<dbReference type="Proteomes" id="UP000327013">
    <property type="component" value="Chromosome 6"/>
</dbReference>
<name>A0A5N6RCH1_9ROSI</name>
<organism evidence="1 2">
    <name type="scientific">Carpinus fangiana</name>
    <dbReference type="NCBI Taxonomy" id="176857"/>
    <lineage>
        <taxon>Eukaryota</taxon>
        <taxon>Viridiplantae</taxon>
        <taxon>Streptophyta</taxon>
        <taxon>Embryophyta</taxon>
        <taxon>Tracheophyta</taxon>
        <taxon>Spermatophyta</taxon>
        <taxon>Magnoliopsida</taxon>
        <taxon>eudicotyledons</taxon>
        <taxon>Gunneridae</taxon>
        <taxon>Pentapetalae</taxon>
        <taxon>rosids</taxon>
        <taxon>fabids</taxon>
        <taxon>Fagales</taxon>
        <taxon>Betulaceae</taxon>
        <taxon>Carpinus</taxon>
    </lineage>
</organism>
<accession>A0A5N6RCH1</accession>
<keyword evidence="2" id="KW-1185">Reference proteome</keyword>